<evidence type="ECO:0008006" key="3">
    <source>
        <dbReference type="Google" id="ProtNLM"/>
    </source>
</evidence>
<dbReference type="InterPro" id="IPR016181">
    <property type="entry name" value="Acyl_CoA_acyltransferase"/>
</dbReference>
<comment type="caution">
    <text evidence="1">The sequence shown here is derived from an EMBL/GenBank/DDBJ whole genome shotgun (WGS) entry which is preliminary data.</text>
</comment>
<proteinExistence type="predicted"/>
<reference evidence="1 2" key="1">
    <citation type="submission" date="2020-08" db="EMBL/GenBank/DDBJ databases">
        <title>Exploring microbial biodiversity for novel pathways involved in the catabolism of aromatic compounds derived from lignin.</title>
        <authorList>
            <person name="Elkins J."/>
        </authorList>
    </citation>
    <scope>NUCLEOTIDE SEQUENCE [LARGE SCALE GENOMIC DNA]</scope>
    <source>
        <strain evidence="1 2">B1D3A</strain>
    </source>
</reference>
<accession>A0ABR6NA08</accession>
<protein>
    <recommendedName>
        <fullName evidence="3">N-acetyltransferase</fullName>
    </recommendedName>
</protein>
<organism evidence="1 2">
    <name type="scientific">Sphingobium lignivorans</name>
    <dbReference type="NCBI Taxonomy" id="2735886"/>
    <lineage>
        <taxon>Bacteria</taxon>
        <taxon>Pseudomonadati</taxon>
        <taxon>Pseudomonadota</taxon>
        <taxon>Alphaproteobacteria</taxon>
        <taxon>Sphingomonadales</taxon>
        <taxon>Sphingomonadaceae</taxon>
        <taxon>Sphingobium</taxon>
    </lineage>
</organism>
<evidence type="ECO:0000313" key="2">
    <source>
        <dbReference type="Proteomes" id="UP001138540"/>
    </source>
</evidence>
<evidence type="ECO:0000313" key="1">
    <source>
        <dbReference type="EMBL" id="MBB5984103.1"/>
    </source>
</evidence>
<dbReference type="InterPro" id="IPR039968">
    <property type="entry name" value="BcerS-like"/>
</dbReference>
<dbReference type="PANTHER" id="PTHR41368">
    <property type="entry name" value="PROTEIN YGHO"/>
    <property type="match status" value="1"/>
</dbReference>
<gene>
    <name evidence="1" type="ORF">HNP60_000077</name>
</gene>
<keyword evidence="2" id="KW-1185">Reference proteome</keyword>
<dbReference type="PANTHER" id="PTHR41368:SF1">
    <property type="entry name" value="PROTEIN YGHO"/>
    <property type="match status" value="1"/>
</dbReference>
<dbReference type="EMBL" id="JACHKA010000001">
    <property type="protein sequence ID" value="MBB5984103.1"/>
    <property type="molecule type" value="Genomic_DNA"/>
</dbReference>
<dbReference type="Proteomes" id="UP001138540">
    <property type="component" value="Unassembled WGS sequence"/>
</dbReference>
<dbReference type="SUPFAM" id="SSF55729">
    <property type="entry name" value="Acyl-CoA N-acyltransferases (Nat)"/>
    <property type="match status" value="1"/>
</dbReference>
<name>A0ABR6NA08_9SPHN</name>
<sequence>MRAQDKGTAVANADLVITPVSGKADLKDFIDLPWAIYADDPNWVPPLKDEVRKLLTPGHNPFHEHAEHCYFLARRGREVTGRISAHIDHLALSMPPEQGMGPGTGNFGLFEAKDAASAAALIGAAEGWLRAQGMSRVLGPISLSIWEEPGLLVKGFDHPPTVMMGHARPVYQEWIQAAGYTPAKTLNTFELDITQDFPPLIQRIVQSGERNERINIRKVDKSRFDSEAAIILSILNDAWDRNWGFVPITDHEVAHFGKELKPIVREDLIRIAELDGEPVAFMMTLPDLNEALAPLNGSLLPFGWAKLLWWLRRPRCRTMRVPLMGVVQRLQSSRMASQLAFMMIEYIRRDAVVEYGSSRGEIGWILDDNQGMVAIAEAIDSRINKSYVIYEKPLG</sequence>
<dbReference type="Gene3D" id="3.40.630.30">
    <property type="match status" value="1"/>
</dbReference>